<dbReference type="RefSeq" id="WP_087938215.1">
    <property type="nucleotide sequence ID" value="NZ_FNAC01000006.1"/>
</dbReference>
<evidence type="ECO:0000313" key="3">
    <source>
        <dbReference type="Proteomes" id="UP000199060"/>
    </source>
</evidence>
<dbReference type="AlphaFoldDB" id="A0A1G6PF95"/>
<feature type="transmembrane region" description="Helical" evidence="1">
    <location>
        <begin position="12"/>
        <end position="33"/>
    </location>
</feature>
<keyword evidence="1" id="KW-0812">Transmembrane</keyword>
<sequence>MSEELKVFLKRLWPLYLIVIVIPGLSYLAWYLWPSSTLDLVIIDKTVPNSTYREHNGLFYVLNYQKFIKSSGESYLTDQDYFGFVPNEKADFGSVRGIPASGNELTEWVSRKDLIYLTDTYGVYTENFKDIESGEKSKRIYGGLDAKDVELLTEAKQQEKTIIGEYNSMASPTPKFYRSSFENIMGLKWTGWIARYYEELDTLVNKELPSWLIDNYTEQHGPWQLKGDGMIFVNESGEIQVLNAVEDYQNKTPLIRTPKLNKPQFNLPEVVPYPDWFDIVLIERDYEVISYFDLNPTGTGLEKLRKMGLPRFFPAAVTKKNGKGNLYYFSGDFSDFDGELGSPRFKGISFLWRGFYVVADYRDKQGFFWNYYLPLISQILDREKSLKSE</sequence>
<keyword evidence="1" id="KW-1133">Transmembrane helix</keyword>
<protein>
    <submittedName>
        <fullName evidence="2">Uncharacterized protein</fullName>
    </submittedName>
</protein>
<keyword evidence="1" id="KW-0472">Membrane</keyword>
<accession>A0A1G6PF95</accession>
<dbReference type="Proteomes" id="UP000199060">
    <property type="component" value="Unassembled WGS sequence"/>
</dbReference>
<dbReference type="OrthoDB" id="916275at2"/>
<reference evidence="3" key="1">
    <citation type="submission" date="2016-10" db="EMBL/GenBank/DDBJ databases">
        <authorList>
            <person name="Varghese N."/>
            <person name="Submissions S."/>
        </authorList>
    </citation>
    <scope>NUCLEOTIDE SEQUENCE [LARGE SCALE GENOMIC DNA]</scope>
    <source>
        <strain evidence="3">DSM 23095</strain>
    </source>
</reference>
<dbReference type="STRING" id="686796.SAMN04488104_100612"/>
<organism evidence="2 3">
    <name type="scientific">Algoriphagus faecimaris</name>
    <dbReference type="NCBI Taxonomy" id="686796"/>
    <lineage>
        <taxon>Bacteria</taxon>
        <taxon>Pseudomonadati</taxon>
        <taxon>Bacteroidota</taxon>
        <taxon>Cytophagia</taxon>
        <taxon>Cytophagales</taxon>
        <taxon>Cyclobacteriaceae</taxon>
        <taxon>Algoriphagus</taxon>
    </lineage>
</organism>
<gene>
    <name evidence="2" type="ORF">SAMN04488104_100612</name>
</gene>
<dbReference type="EMBL" id="FNAC01000006">
    <property type="protein sequence ID" value="SDC78900.1"/>
    <property type="molecule type" value="Genomic_DNA"/>
</dbReference>
<proteinExistence type="predicted"/>
<name>A0A1G6PF95_9BACT</name>
<keyword evidence="3" id="KW-1185">Reference proteome</keyword>
<evidence type="ECO:0000313" key="2">
    <source>
        <dbReference type="EMBL" id="SDC78900.1"/>
    </source>
</evidence>
<evidence type="ECO:0000256" key="1">
    <source>
        <dbReference type="SAM" id="Phobius"/>
    </source>
</evidence>